<feature type="transmembrane region" description="Helical" evidence="2">
    <location>
        <begin position="162"/>
        <end position="182"/>
    </location>
</feature>
<evidence type="ECO:0000256" key="2">
    <source>
        <dbReference type="SAM" id="Phobius"/>
    </source>
</evidence>
<comment type="caution">
    <text evidence="3">The sequence shown here is derived from an EMBL/GenBank/DDBJ whole genome shotgun (WGS) entry which is preliminary data.</text>
</comment>
<gene>
    <name evidence="3" type="ORF">H9702_04390</name>
</gene>
<organism evidence="3 4">
    <name type="scientific">Candidatus Merdibacter merdavium</name>
    <dbReference type="NCBI Taxonomy" id="2838692"/>
    <lineage>
        <taxon>Bacteria</taxon>
        <taxon>Bacillati</taxon>
        <taxon>Bacillota</taxon>
        <taxon>Erysipelotrichia</taxon>
        <taxon>Erysipelotrichales</taxon>
        <taxon>Erysipelotrichaceae</taxon>
        <taxon>Merdibacter</taxon>
    </lineage>
</organism>
<keyword evidence="2" id="KW-1133">Transmembrane helix</keyword>
<protein>
    <submittedName>
        <fullName evidence="3">Uncharacterized protein</fullName>
    </submittedName>
</protein>
<feature type="transmembrane region" description="Helical" evidence="2">
    <location>
        <begin position="93"/>
        <end position="116"/>
    </location>
</feature>
<proteinExistence type="predicted"/>
<dbReference type="AlphaFoldDB" id="A0A9D2NPS3"/>
<feature type="transmembrane region" description="Helical" evidence="2">
    <location>
        <begin position="12"/>
        <end position="29"/>
    </location>
</feature>
<feature type="transmembrane region" description="Helical" evidence="2">
    <location>
        <begin position="122"/>
        <end position="142"/>
    </location>
</feature>
<sequence length="278" mass="32731">MKNLDMSSPPIMAYNVIFLSMMVIYTWLLMTRFHPYGKKTLVIHLLINLIPTLYSLIVTLDTYLETIIAYLLFLTPVLVLYRHSRLWGVTSLIALFASQSFSEFVVYLVCALIWHMPTADLMAFHPIVIYSAYFICGMLSMYGVYRFMKHFTSLREKHLRRLFAIAAFSSFMLLFLIPSVVISKHPDFTARIIIIFAVCLIFIFLLFSIQSYISYLRNKKRMELFEREYQQLLEQYQNLDARKEEEIHELHHEIRNCILTLQSMKREMPSSSKGGDRS</sequence>
<feature type="coiled-coil region" evidence="1">
    <location>
        <begin position="215"/>
        <end position="253"/>
    </location>
</feature>
<dbReference type="Proteomes" id="UP000823896">
    <property type="component" value="Unassembled WGS sequence"/>
</dbReference>
<name>A0A9D2NPS3_9FIRM</name>
<keyword evidence="2" id="KW-0812">Transmembrane</keyword>
<feature type="transmembrane region" description="Helical" evidence="2">
    <location>
        <begin position="188"/>
        <end position="213"/>
    </location>
</feature>
<feature type="transmembrane region" description="Helical" evidence="2">
    <location>
        <begin position="41"/>
        <end position="57"/>
    </location>
</feature>
<evidence type="ECO:0000256" key="1">
    <source>
        <dbReference type="SAM" id="Coils"/>
    </source>
</evidence>
<reference evidence="3" key="2">
    <citation type="submission" date="2021-04" db="EMBL/GenBank/DDBJ databases">
        <authorList>
            <person name="Gilroy R."/>
        </authorList>
    </citation>
    <scope>NUCLEOTIDE SEQUENCE</scope>
    <source>
        <strain evidence="3">CHK187-11901</strain>
    </source>
</reference>
<dbReference type="EMBL" id="DWWM01000026">
    <property type="protein sequence ID" value="HJC36351.1"/>
    <property type="molecule type" value="Genomic_DNA"/>
</dbReference>
<keyword evidence="1" id="KW-0175">Coiled coil</keyword>
<evidence type="ECO:0000313" key="3">
    <source>
        <dbReference type="EMBL" id="HJC36351.1"/>
    </source>
</evidence>
<keyword evidence="2" id="KW-0472">Membrane</keyword>
<evidence type="ECO:0000313" key="4">
    <source>
        <dbReference type="Proteomes" id="UP000823896"/>
    </source>
</evidence>
<accession>A0A9D2NPS3</accession>
<feature type="transmembrane region" description="Helical" evidence="2">
    <location>
        <begin position="63"/>
        <end position="81"/>
    </location>
</feature>
<reference evidence="3" key="1">
    <citation type="journal article" date="2021" name="PeerJ">
        <title>Extensive microbial diversity within the chicken gut microbiome revealed by metagenomics and culture.</title>
        <authorList>
            <person name="Gilroy R."/>
            <person name="Ravi A."/>
            <person name="Getino M."/>
            <person name="Pursley I."/>
            <person name="Horton D.L."/>
            <person name="Alikhan N.F."/>
            <person name="Baker D."/>
            <person name="Gharbi K."/>
            <person name="Hall N."/>
            <person name="Watson M."/>
            <person name="Adriaenssens E.M."/>
            <person name="Foster-Nyarko E."/>
            <person name="Jarju S."/>
            <person name="Secka A."/>
            <person name="Antonio M."/>
            <person name="Oren A."/>
            <person name="Chaudhuri R.R."/>
            <person name="La Ragione R."/>
            <person name="Hildebrand F."/>
            <person name="Pallen M.J."/>
        </authorList>
    </citation>
    <scope>NUCLEOTIDE SEQUENCE</scope>
    <source>
        <strain evidence="3">CHK187-11901</strain>
    </source>
</reference>